<organism evidence="4 5">
    <name type="scientific">Marinactinospora rubrisoli</name>
    <dbReference type="NCBI Taxonomy" id="2715399"/>
    <lineage>
        <taxon>Bacteria</taxon>
        <taxon>Bacillati</taxon>
        <taxon>Actinomycetota</taxon>
        <taxon>Actinomycetes</taxon>
        <taxon>Streptosporangiales</taxon>
        <taxon>Nocardiopsidaceae</taxon>
        <taxon>Marinactinospora</taxon>
    </lineage>
</organism>
<evidence type="ECO:0000313" key="5">
    <source>
        <dbReference type="Proteomes" id="UP001596540"/>
    </source>
</evidence>
<dbReference type="EMBL" id="JBHTBH010000010">
    <property type="protein sequence ID" value="MFC7330011.1"/>
    <property type="molecule type" value="Genomic_DNA"/>
</dbReference>
<accession>A0ABW2KL79</accession>
<dbReference type="Proteomes" id="UP001596540">
    <property type="component" value="Unassembled WGS sequence"/>
</dbReference>
<reference evidence="5" key="1">
    <citation type="journal article" date="2019" name="Int. J. Syst. Evol. Microbiol.">
        <title>The Global Catalogue of Microorganisms (GCM) 10K type strain sequencing project: providing services to taxonomists for standard genome sequencing and annotation.</title>
        <authorList>
            <consortium name="The Broad Institute Genomics Platform"/>
            <consortium name="The Broad Institute Genome Sequencing Center for Infectious Disease"/>
            <person name="Wu L."/>
            <person name="Ma J."/>
        </authorList>
    </citation>
    <scope>NUCLEOTIDE SEQUENCE [LARGE SCALE GENOMIC DNA]</scope>
    <source>
        <strain evidence="5">CGMCC 4.7382</strain>
    </source>
</reference>
<dbReference type="RefSeq" id="WP_379872661.1">
    <property type="nucleotide sequence ID" value="NZ_JBHTBH010000010.1"/>
</dbReference>
<dbReference type="InterPro" id="IPR012347">
    <property type="entry name" value="Ferritin-like"/>
</dbReference>
<evidence type="ECO:0000313" key="4">
    <source>
        <dbReference type="EMBL" id="MFC7330011.1"/>
    </source>
</evidence>
<proteinExistence type="predicted"/>
<feature type="domain" description="DUF305" evidence="3">
    <location>
        <begin position="64"/>
        <end position="228"/>
    </location>
</feature>
<keyword evidence="2" id="KW-0732">Signal</keyword>
<dbReference type="PANTHER" id="PTHR36933:SF1">
    <property type="entry name" value="SLL0788 PROTEIN"/>
    <property type="match status" value="1"/>
</dbReference>
<feature type="signal peptide" evidence="2">
    <location>
        <begin position="1"/>
        <end position="23"/>
    </location>
</feature>
<dbReference type="Pfam" id="PF03713">
    <property type="entry name" value="DUF305"/>
    <property type="match status" value="1"/>
</dbReference>
<gene>
    <name evidence="4" type="ORF">ACFQRF_19960</name>
</gene>
<dbReference type="PROSITE" id="PS51257">
    <property type="entry name" value="PROKAR_LIPOPROTEIN"/>
    <property type="match status" value="1"/>
</dbReference>
<dbReference type="InterPro" id="IPR005183">
    <property type="entry name" value="DUF305_CopM-like"/>
</dbReference>
<dbReference type="PANTHER" id="PTHR36933">
    <property type="entry name" value="SLL0788 PROTEIN"/>
    <property type="match status" value="1"/>
</dbReference>
<feature type="chain" id="PRO_5045968179" evidence="2">
    <location>
        <begin position="24"/>
        <end position="230"/>
    </location>
</feature>
<name>A0ABW2KL79_9ACTN</name>
<feature type="region of interest" description="Disordered" evidence="1">
    <location>
        <begin position="23"/>
        <end position="46"/>
    </location>
</feature>
<sequence>MGRWLVAAGVAVLLAGAAGCAQSESESADGPPVLAPGAPGESASPATEEQLAAATASMRHNEADVEYVLKMIEHHNQALEMTELVPDRVDSGDIELIAERITTAQGPEIEVMESWLETNVFGPARENPNHQNYCGLQDEESHHGGDCVPVDHSDMPGMATEEQLAELEAAEGAEFDELFVELMTTHHEGAITMAEEVIAEGENVTVNQLASDVLSEQRVEIERMRTALDG</sequence>
<evidence type="ECO:0000259" key="3">
    <source>
        <dbReference type="Pfam" id="PF03713"/>
    </source>
</evidence>
<evidence type="ECO:0000256" key="1">
    <source>
        <dbReference type="SAM" id="MobiDB-lite"/>
    </source>
</evidence>
<evidence type="ECO:0000256" key="2">
    <source>
        <dbReference type="SAM" id="SignalP"/>
    </source>
</evidence>
<protein>
    <submittedName>
        <fullName evidence="4">DUF305 domain-containing protein</fullName>
    </submittedName>
</protein>
<keyword evidence="5" id="KW-1185">Reference proteome</keyword>
<feature type="compositionally biased region" description="Low complexity" evidence="1">
    <location>
        <begin position="35"/>
        <end position="46"/>
    </location>
</feature>
<comment type="caution">
    <text evidence="4">The sequence shown here is derived from an EMBL/GenBank/DDBJ whole genome shotgun (WGS) entry which is preliminary data.</text>
</comment>
<dbReference type="Gene3D" id="1.20.1260.10">
    <property type="match status" value="1"/>
</dbReference>